<reference evidence="1" key="2">
    <citation type="submission" date="2025-09" db="UniProtKB">
        <authorList>
            <consortium name="Ensembl"/>
        </authorList>
    </citation>
    <scope>IDENTIFICATION</scope>
</reference>
<dbReference type="Proteomes" id="UP000233220">
    <property type="component" value="Unplaced"/>
</dbReference>
<protein>
    <submittedName>
        <fullName evidence="1">Uncharacterized protein</fullName>
    </submittedName>
</protein>
<evidence type="ECO:0000313" key="2">
    <source>
        <dbReference type="Proteomes" id="UP000233220"/>
    </source>
</evidence>
<organism evidence="1 2">
    <name type="scientific">Saimiri boliviensis boliviensis</name>
    <name type="common">Bolivian squirrel monkey</name>
    <dbReference type="NCBI Taxonomy" id="39432"/>
    <lineage>
        <taxon>Eukaryota</taxon>
        <taxon>Metazoa</taxon>
        <taxon>Chordata</taxon>
        <taxon>Craniata</taxon>
        <taxon>Vertebrata</taxon>
        <taxon>Euteleostomi</taxon>
        <taxon>Mammalia</taxon>
        <taxon>Eutheria</taxon>
        <taxon>Euarchontoglires</taxon>
        <taxon>Primates</taxon>
        <taxon>Haplorrhini</taxon>
        <taxon>Platyrrhini</taxon>
        <taxon>Cebidae</taxon>
        <taxon>Saimiriinae</taxon>
        <taxon>Saimiri</taxon>
    </lineage>
</organism>
<proteinExistence type="predicted"/>
<name>A0A2K6SKX6_SAIBB</name>
<dbReference type="GeneTree" id="ENSGT00470000042642"/>
<keyword evidence="2" id="KW-1185">Reference proteome</keyword>
<dbReference type="OMA" id="MNIKCCE"/>
<evidence type="ECO:0000313" key="1">
    <source>
        <dbReference type="Ensembl" id="ENSSBOP00000008046.1"/>
    </source>
</evidence>
<dbReference type="AlphaFoldDB" id="A0A2K6SKX6"/>
<accession>A0A2K6SKX6</accession>
<sequence length="70" mass="8077">MVLASFTQNMNIKCCEFVCQVVQKYIINNLVKKRNCEPSRNCFIIMGFTKRLRKKRERETASTALQGTSG</sequence>
<reference evidence="1" key="1">
    <citation type="submission" date="2025-08" db="UniProtKB">
        <authorList>
            <consortium name="Ensembl"/>
        </authorList>
    </citation>
    <scope>IDENTIFICATION</scope>
</reference>
<dbReference type="Ensembl" id="ENSSBOT00000024804.1">
    <property type="protein sequence ID" value="ENSSBOP00000008046.1"/>
    <property type="gene ID" value="ENSSBOG00000020941.1"/>
</dbReference>